<dbReference type="Pfam" id="PF01842">
    <property type="entry name" value="ACT"/>
    <property type="match status" value="1"/>
</dbReference>
<gene>
    <name evidence="12" type="ordered locus">Spica_0428</name>
</gene>
<dbReference type="NCBIfam" id="TIGR00719">
    <property type="entry name" value="sda_beta"/>
    <property type="match status" value="1"/>
</dbReference>
<dbReference type="EMBL" id="CP002868">
    <property type="protein sequence ID" value="AEJ18592.1"/>
    <property type="molecule type" value="Genomic_DNA"/>
</dbReference>
<evidence type="ECO:0000256" key="6">
    <source>
        <dbReference type="ARBA" id="ARBA00023004"/>
    </source>
</evidence>
<dbReference type="SUPFAM" id="SSF55021">
    <property type="entry name" value="ACT-like"/>
    <property type="match status" value="1"/>
</dbReference>
<dbReference type="InterPro" id="IPR004643">
    <property type="entry name" value="Fe-S_L-Ser_bsu"/>
</dbReference>
<dbReference type="PIRSF" id="PIRSF036692">
    <property type="entry name" value="SDH_B"/>
    <property type="match status" value="1"/>
</dbReference>
<dbReference type="GO" id="GO:0051539">
    <property type="term" value="F:4 iron, 4 sulfur cluster binding"/>
    <property type="evidence" value="ECO:0007669"/>
    <property type="project" value="UniProtKB-UniRule"/>
</dbReference>
<evidence type="ECO:0000256" key="3">
    <source>
        <dbReference type="ARBA" id="ARBA00022432"/>
    </source>
</evidence>
<dbReference type="AlphaFoldDB" id="F8EYL5"/>
<evidence type="ECO:0000313" key="12">
    <source>
        <dbReference type="EMBL" id="AEJ18592.1"/>
    </source>
</evidence>
<dbReference type="Gene3D" id="3.30.70.260">
    <property type="match status" value="1"/>
</dbReference>
<dbReference type="PANTHER" id="PTHR30182">
    <property type="entry name" value="L-SERINE DEHYDRATASE"/>
    <property type="match status" value="1"/>
</dbReference>
<proteinExistence type="inferred from homology"/>
<evidence type="ECO:0000259" key="11">
    <source>
        <dbReference type="PROSITE" id="PS51671"/>
    </source>
</evidence>
<dbReference type="Proteomes" id="UP000000503">
    <property type="component" value="Chromosome"/>
</dbReference>
<keyword evidence="5 10" id="KW-0479">Metal-binding</keyword>
<dbReference type="InterPro" id="IPR029009">
    <property type="entry name" value="ASB_dom_sf"/>
</dbReference>
<comment type="similarity">
    <text evidence="2 10">Belongs to the iron-sulfur dependent L-serine dehydratase family.</text>
</comment>
<evidence type="ECO:0000256" key="8">
    <source>
        <dbReference type="ARBA" id="ARBA00023239"/>
    </source>
</evidence>
<feature type="domain" description="ACT" evidence="11">
    <location>
        <begin position="161"/>
        <end position="236"/>
    </location>
</feature>
<dbReference type="SUPFAM" id="SSF143548">
    <property type="entry name" value="Serine metabolism enzymes domain"/>
    <property type="match status" value="1"/>
</dbReference>
<name>F8EYL5_GRAC1</name>
<dbReference type="KEGG" id="scd:Spica_0428"/>
<dbReference type="STRING" id="744872.Spica_0428"/>
<dbReference type="GO" id="GO:0003941">
    <property type="term" value="F:L-serine ammonia-lyase activity"/>
    <property type="evidence" value="ECO:0007669"/>
    <property type="project" value="UniProtKB-UniRule"/>
</dbReference>
<dbReference type="OrthoDB" id="9813137at2"/>
<protein>
    <recommendedName>
        <fullName evidence="10">L-serine dehydratase</fullName>
        <ecNumber evidence="10">4.3.1.17</ecNumber>
    </recommendedName>
</protein>
<keyword evidence="7 10" id="KW-0411">Iron-sulfur</keyword>
<dbReference type="Gene3D" id="3.30.1330.90">
    <property type="entry name" value="D-3-phosphoglycerate dehydrogenase, domain 3"/>
    <property type="match status" value="1"/>
</dbReference>
<evidence type="ECO:0000256" key="1">
    <source>
        <dbReference type="ARBA" id="ARBA00001966"/>
    </source>
</evidence>
<dbReference type="GO" id="GO:0006094">
    <property type="term" value="P:gluconeogenesis"/>
    <property type="evidence" value="ECO:0007669"/>
    <property type="project" value="UniProtKB-KW"/>
</dbReference>
<comment type="cofactor">
    <cofactor evidence="1 10">
        <name>[4Fe-4S] cluster</name>
        <dbReference type="ChEBI" id="CHEBI:49883"/>
    </cofactor>
</comment>
<reference evidence="13" key="1">
    <citation type="journal article" date="2013" name="Stand. Genomic Sci.">
        <title>Genome sequence of the thermophilic fresh-water bacterium Spirochaeta caldaria type strain (H1(T)), reclassification of Spirochaeta caldaria, Spirochaeta stenostrepta, and Spirochaeta zuelzerae in the genus Treponema as Treponema caldaria comb. nov., Treponema stenostrepta comb. nov., and Treponema zuelzerae comb. nov., and emendation of the genus Treponema.</title>
        <authorList>
            <person name="Abt B."/>
            <person name="Goker M."/>
            <person name="Scheuner C."/>
            <person name="Han C."/>
            <person name="Lu M."/>
            <person name="Misra M."/>
            <person name="Lapidus A."/>
            <person name="Nolan M."/>
            <person name="Lucas S."/>
            <person name="Hammon N."/>
            <person name="Deshpande S."/>
            <person name="Cheng J.F."/>
            <person name="Tapia R."/>
            <person name="Goodwin L.A."/>
            <person name="Pitluck S."/>
            <person name="Liolios K."/>
            <person name="Pagani I."/>
            <person name="Ivanova N."/>
            <person name="Mavromatis K."/>
            <person name="Mikhailova N."/>
            <person name="Huntemann M."/>
            <person name="Pati A."/>
            <person name="Chen A."/>
            <person name="Palaniappan K."/>
            <person name="Land M."/>
            <person name="Hauser L."/>
            <person name="Jeffries C.D."/>
            <person name="Rohde M."/>
            <person name="Spring S."/>
            <person name="Gronow S."/>
            <person name="Detter J.C."/>
            <person name="Bristow J."/>
            <person name="Eisen J.A."/>
            <person name="Markowitz V."/>
            <person name="Hugenholtz P."/>
            <person name="Kyrpides N.C."/>
            <person name="Woyke T."/>
            <person name="Klenk H.P."/>
        </authorList>
    </citation>
    <scope>NUCLEOTIDE SEQUENCE</scope>
    <source>
        <strain evidence="13">ATCC 51460 / DSM 7334 / H1</strain>
    </source>
</reference>
<organism evidence="12 13">
    <name type="scientific">Gracilinema caldarium (strain ATCC 51460 / DSM 7334 / H1)</name>
    <name type="common">Treponema caldarium</name>
    <dbReference type="NCBI Taxonomy" id="744872"/>
    <lineage>
        <taxon>Bacteria</taxon>
        <taxon>Pseudomonadati</taxon>
        <taxon>Spirochaetota</taxon>
        <taxon>Spirochaetia</taxon>
        <taxon>Spirochaetales</taxon>
        <taxon>Breznakiellaceae</taxon>
        <taxon>Gracilinema</taxon>
    </lineage>
</organism>
<dbReference type="InterPro" id="IPR002912">
    <property type="entry name" value="ACT_dom"/>
</dbReference>
<dbReference type="CDD" id="cd04903">
    <property type="entry name" value="ACT_LSD"/>
    <property type="match status" value="1"/>
</dbReference>
<dbReference type="Pfam" id="PF03315">
    <property type="entry name" value="SDH_beta"/>
    <property type="match status" value="1"/>
</dbReference>
<evidence type="ECO:0000256" key="9">
    <source>
        <dbReference type="ARBA" id="ARBA00049406"/>
    </source>
</evidence>
<keyword evidence="3 10" id="KW-0312">Gluconeogenesis</keyword>
<comment type="catalytic activity">
    <reaction evidence="9 10">
        <text>L-serine = pyruvate + NH4(+)</text>
        <dbReference type="Rhea" id="RHEA:19169"/>
        <dbReference type="ChEBI" id="CHEBI:15361"/>
        <dbReference type="ChEBI" id="CHEBI:28938"/>
        <dbReference type="ChEBI" id="CHEBI:33384"/>
        <dbReference type="EC" id="4.3.1.17"/>
    </reaction>
</comment>
<evidence type="ECO:0000256" key="4">
    <source>
        <dbReference type="ARBA" id="ARBA00022485"/>
    </source>
</evidence>
<evidence type="ECO:0000256" key="10">
    <source>
        <dbReference type="RuleBase" id="RU366059"/>
    </source>
</evidence>
<accession>F8EYL5</accession>
<dbReference type="InterPro" id="IPR005131">
    <property type="entry name" value="Ser_deHydtase_bsu"/>
</dbReference>
<dbReference type="InterPro" id="IPR051318">
    <property type="entry name" value="Fe-S_L-Ser"/>
</dbReference>
<dbReference type="PROSITE" id="PS51671">
    <property type="entry name" value="ACT"/>
    <property type="match status" value="1"/>
</dbReference>
<dbReference type="PANTHER" id="PTHR30182:SF12">
    <property type="entry name" value="L-SERINE DEHYDRATASE, BETA CHAIN-RELATED"/>
    <property type="match status" value="1"/>
</dbReference>
<evidence type="ECO:0000256" key="7">
    <source>
        <dbReference type="ARBA" id="ARBA00023014"/>
    </source>
</evidence>
<sequence>MAYTSYQKQVTLFDILGPIMIGPSSSHTAGVARIGYMARKLFGEKPDSVAIQFYGSLAATWKGHGSGDAIIAGLLEIPPEDERLREGTKLLETALNDGSGFPITIDAVPKLPSGWHPNTVLLVLSNPKKQLRLRASSIGGGSIQIDEINGYQVTLTGMLDALLVVHRDEVGVIAIVSHILAANHINIAATSSHRKEKGDEALLVIEVDEPIPSSIIEQIQNLPPVFSVIHLPSLEHL</sequence>
<evidence type="ECO:0000256" key="2">
    <source>
        <dbReference type="ARBA" id="ARBA00008636"/>
    </source>
</evidence>
<evidence type="ECO:0000256" key="5">
    <source>
        <dbReference type="ARBA" id="ARBA00022723"/>
    </source>
</evidence>
<dbReference type="GO" id="GO:0046872">
    <property type="term" value="F:metal ion binding"/>
    <property type="evidence" value="ECO:0007669"/>
    <property type="project" value="UniProtKB-KW"/>
</dbReference>
<keyword evidence="4 10" id="KW-0004">4Fe-4S</keyword>
<dbReference type="HOGENOM" id="CLU_086592_0_0_12"/>
<keyword evidence="8 10" id="KW-0456">Lyase</keyword>
<keyword evidence="13" id="KW-1185">Reference proteome</keyword>
<dbReference type="RefSeq" id="WP_013967904.1">
    <property type="nucleotide sequence ID" value="NC_015732.1"/>
</dbReference>
<dbReference type="eggNOG" id="COG1760">
    <property type="taxonomic scope" value="Bacteria"/>
</dbReference>
<dbReference type="EC" id="4.3.1.17" evidence="10"/>
<keyword evidence="6 10" id="KW-0408">Iron</keyword>
<dbReference type="InterPro" id="IPR045865">
    <property type="entry name" value="ACT-like_dom_sf"/>
</dbReference>
<evidence type="ECO:0000313" key="13">
    <source>
        <dbReference type="Proteomes" id="UP000000503"/>
    </source>
</evidence>